<dbReference type="EC" id="3.1.11.6" evidence="5"/>
<keyword evidence="3 5" id="KW-0378">Hydrolase</keyword>
<keyword evidence="2 5" id="KW-0540">Nuclease</keyword>
<sequence>METAAKTYTLTDLGNSLKSVIEKKYTGRYWVVAEINKLNYYPHSGHAYPELVEKKDGKIVAQFRGQMWKNDFDVANNTFLELLNEPIRDGIKVLMLVKVVFDGMYGLSLQIKAIDPKYSLGDLEAEKNLTLAKLKKEGVFESNKRKTLPLVPKRLAVISVESSKGYADFLQILAQSGENYHFELRLFPSILQGEQAVTGIQQQLREIAKIPHEFDAVAIIRGGGGDVGLSCYNNYELSRAVATFPLPVLTGIGHATNLTVTELVAHTNAITPTKLAELLLQHFRRFDDELARAKEKIRALTEKILRENEQRIDVNRKSLIAATKLFTTRLLVQLQRQSETFKAVTSRHLQRNSGSLHELKMKMHFATEKTIENQRGKLEKYGGTVAEKSVRKLEMQQQELTHLERTVAVLHPRSVLQRGFALIRGNGKIITSAKKLKSGQELEIELFDGTVQTKLIEKNENEAR</sequence>
<dbReference type="AlphaFoldDB" id="A0A255ZUI8"/>
<dbReference type="OrthoDB" id="9802795at2"/>
<evidence type="ECO:0000256" key="1">
    <source>
        <dbReference type="ARBA" id="ARBA00022490"/>
    </source>
</evidence>
<dbReference type="GO" id="GO:0009318">
    <property type="term" value="C:exodeoxyribonuclease VII complex"/>
    <property type="evidence" value="ECO:0007669"/>
    <property type="project" value="UniProtKB-UniRule"/>
</dbReference>
<dbReference type="PANTHER" id="PTHR30008:SF0">
    <property type="entry name" value="EXODEOXYRIBONUCLEASE 7 LARGE SUBUNIT"/>
    <property type="match status" value="1"/>
</dbReference>
<evidence type="ECO:0000259" key="8">
    <source>
        <dbReference type="Pfam" id="PF13742"/>
    </source>
</evidence>
<dbReference type="GO" id="GO:0003676">
    <property type="term" value="F:nucleic acid binding"/>
    <property type="evidence" value="ECO:0007669"/>
    <property type="project" value="InterPro"/>
</dbReference>
<evidence type="ECO:0000256" key="3">
    <source>
        <dbReference type="ARBA" id="ARBA00022801"/>
    </source>
</evidence>
<keyword evidence="4 5" id="KW-0269">Exonuclease</keyword>
<evidence type="ECO:0000256" key="5">
    <source>
        <dbReference type="RuleBase" id="RU004355"/>
    </source>
</evidence>
<keyword evidence="6" id="KW-0175">Coiled coil</keyword>
<gene>
    <name evidence="9" type="primary">xseA</name>
    <name evidence="9" type="ORF">CHX27_06800</name>
</gene>
<name>A0A255ZUI8_9FLAO</name>
<dbReference type="RefSeq" id="WP_094486012.1">
    <property type="nucleotide sequence ID" value="NZ_NOXX01000187.1"/>
</dbReference>
<comment type="subcellular location">
    <subcellularLocation>
        <location evidence="5">Cytoplasm</location>
    </subcellularLocation>
</comment>
<comment type="catalytic activity">
    <reaction evidence="5">
        <text>Exonucleolytic cleavage in either 5'- to 3'- or 3'- to 5'-direction to yield nucleoside 5'-phosphates.</text>
        <dbReference type="EC" id="3.1.11.6"/>
    </reaction>
</comment>
<dbReference type="CDD" id="cd04489">
    <property type="entry name" value="ExoVII_LU_OBF"/>
    <property type="match status" value="1"/>
</dbReference>
<accession>A0A255ZUI8</accession>
<dbReference type="PANTHER" id="PTHR30008">
    <property type="entry name" value="EXODEOXYRIBONUCLEASE 7 LARGE SUBUNIT"/>
    <property type="match status" value="1"/>
</dbReference>
<dbReference type="InterPro" id="IPR025824">
    <property type="entry name" value="OB-fold_nuc-bd_dom"/>
</dbReference>
<comment type="similarity">
    <text evidence="5">Belongs to the XseA family.</text>
</comment>
<feature type="domain" description="Exonuclease VII large subunit C-terminal" evidence="7">
    <location>
        <begin position="139"/>
        <end position="453"/>
    </location>
</feature>
<evidence type="ECO:0000259" key="7">
    <source>
        <dbReference type="Pfam" id="PF02601"/>
    </source>
</evidence>
<dbReference type="GO" id="GO:0005737">
    <property type="term" value="C:cytoplasm"/>
    <property type="evidence" value="ECO:0007669"/>
    <property type="project" value="UniProtKB-SubCell"/>
</dbReference>
<feature type="domain" description="OB-fold nucleic acid binding" evidence="8">
    <location>
        <begin position="8"/>
        <end position="114"/>
    </location>
</feature>
<reference evidence="9 10" key="1">
    <citation type="submission" date="2017-07" db="EMBL/GenBank/DDBJ databases">
        <title>Flavobacterium cyanobacteriorum sp. nov., isolated from cyanobacterial aggregates in a eutrophic lake.</title>
        <authorList>
            <person name="Cai H."/>
        </authorList>
    </citation>
    <scope>NUCLEOTIDE SEQUENCE [LARGE SCALE GENOMIC DNA]</scope>
    <source>
        <strain evidence="9 10">TH167</strain>
    </source>
</reference>
<keyword evidence="1" id="KW-0963">Cytoplasm</keyword>
<dbReference type="Pfam" id="PF13742">
    <property type="entry name" value="tRNA_anti_2"/>
    <property type="match status" value="1"/>
</dbReference>
<proteinExistence type="inferred from homology"/>
<evidence type="ECO:0000256" key="2">
    <source>
        <dbReference type="ARBA" id="ARBA00022722"/>
    </source>
</evidence>
<evidence type="ECO:0000256" key="6">
    <source>
        <dbReference type="SAM" id="Coils"/>
    </source>
</evidence>
<dbReference type="Proteomes" id="UP000216035">
    <property type="component" value="Unassembled WGS sequence"/>
</dbReference>
<dbReference type="InterPro" id="IPR003753">
    <property type="entry name" value="Exonuc_VII_L"/>
</dbReference>
<dbReference type="EMBL" id="NOXX01000187">
    <property type="protein sequence ID" value="OYQ45071.1"/>
    <property type="molecule type" value="Genomic_DNA"/>
</dbReference>
<dbReference type="Pfam" id="PF02601">
    <property type="entry name" value="Exonuc_VII_L"/>
    <property type="match status" value="1"/>
</dbReference>
<dbReference type="GO" id="GO:0008855">
    <property type="term" value="F:exodeoxyribonuclease VII activity"/>
    <property type="evidence" value="ECO:0007669"/>
    <property type="project" value="UniProtKB-UniRule"/>
</dbReference>
<evidence type="ECO:0000313" key="10">
    <source>
        <dbReference type="Proteomes" id="UP000216035"/>
    </source>
</evidence>
<dbReference type="InterPro" id="IPR020579">
    <property type="entry name" value="Exonuc_VII_lsu_C"/>
</dbReference>
<protein>
    <recommendedName>
        <fullName evidence="5">Exodeoxyribonuclease 7 large subunit</fullName>
        <ecNumber evidence="5">3.1.11.6</ecNumber>
    </recommendedName>
</protein>
<comment type="caution">
    <text evidence="9">The sequence shown here is derived from an EMBL/GenBank/DDBJ whole genome shotgun (WGS) entry which is preliminary data.</text>
</comment>
<feature type="coiled-coil region" evidence="6">
    <location>
        <begin position="283"/>
        <end position="310"/>
    </location>
</feature>
<dbReference type="GO" id="GO:0006308">
    <property type="term" value="P:DNA catabolic process"/>
    <property type="evidence" value="ECO:0007669"/>
    <property type="project" value="UniProtKB-UniRule"/>
</dbReference>
<organism evidence="9 10">
    <name type="scientific">Flavobacterium aurantiibacter</name>
    <dbReference type="NCBI Taxonomy" id="2023067"/>
    <lineage>
        <taxon>Bacteria</taxon>
        <taxon>Pseudomonadati</taxon>
        <taxon>Bacteroidota</taxon>
        <taxon>Flavobacteriia</taxon>
        <taxon>Flavobacteriales</taxon>
        <taxon>Flavobacteriaceae</taxon>
        <taxon>Flavobacterium</taxon>
    </lineage>
</organism>
<evidence type="ECO:0000313" key="9">
    <source>
        <dbReference type="EMBL" id="OYQ45071.1"/>
    </source>
</evidence>
<dbReference type="NCBIfam" id="TIGR00237">
    <property type="entry name" value="xseA"/>
    <property type="match status" value="1"/>
</dbReference>
<keyword evidence="10" id="KW-1185">Reference proteome</keyword>
<evidence type="ECO:0000256" key="4">
    <source>
        <dbReference type="ARBA" id="ARBA00022839"/>
    </source>
</evidence>